<accession>B7FMA8</accession>
<name>B7FMA8_MEDTR</name>
<feature type="region of interest" description="Disordered" evidence="1">
    <location>
        <begin position="51"/>
        <end position="146"/>
    </location>
</feature>
<feature type="compositionally biased region" description="Polar residues" evidence="1">
    <location>
        <begin position="111"/>
        <end position="127"/>
    </location>
</feature>
<feature type="region of interest" description="Disordered" evidence="1">
    <location>
        <begin position="179"/>
        <end position="220"/>
    </location>
</feature>
<evidence type="ECO:0000313" key="2">
    <source>
        <dbReference type="EMBL" id="ACJ85891.1"/>
    </source>
</evidence>
<dbReference type="EMBL" id="BT053231">
    <property type="protein sequence ID" value="ACJ85891.1"/>
    <property type="molecule type" value="mRNA"/>
</dbReference>
<sequence>MAATVSAWSKPGAWALDSEEHEAELLQQHTTNNVVETKPLAEFPSLAVAAATKPKVPSEGRRFGVSGGADSDNWNKKKGEFSVGSERNENVGNGSGGGGRPRLVLQPRTAPVSNENQDAVATNTNGGVVSGNVAKPRGANPFGEARPREQVLAEKGQDWKKIDEQLETMKIKETAVVEGFGKRGFGSGNGRGEDRSERSWRKSSPSDDGRSESLLPYVLM</sequence>
<dbReference type="GO" id="GO:0003743">
    <property type="term" value="F:translation initiation factor activity"/>
    <property type="evidence" value="ECO:0007669"/>
    <property type="project" value="InterPro"/>
</dbReference>
<dbReference type="PANTHER" id="PTHR32091:SF17">
    <property type="entry name" value="EUKARYOTIC TRANSLATION INITIATION FACTOR 4B3"/>
    <property type="match status" value="1"/>
</dbReference>
<proteinExistence type="evidence at transcript level"/>
<evidence type="ECO:0000256" key="1">
    <source>
        <dbReference type="SAM" id="MobiDB-lite"/>
    </source>
</evidence>
<dbReference type="Pfam" id="PF06273">
    <property type="entry name" value="eIF-4B"/>
    <property type="match status" value="1"/>
</dbReference>
<feature type="compositionally biased region" description="Basic and acidic residues" evidence="1">
    <location>
        <begin position="191"/>
        <end position="211"/>
    </location>
</feature>
<dbReference type="AlphaFoldDB" id="B7FMA8"/>
<dbReference type="PANTHER" id="PTHR32091">
    <property type="entry name" value="EUKARYOTIC TRANSLATION INITIATION FACTOR 4B"/>
    <property type="match status" value="1"/>
</dbReference>
<dbReference type="ExpressionAtlas" id="B7FMA8">
    <property type="expression patterns" value="differential"/>
</dbReference>
<feature type="non-terminal residue" evidence="2">
    <location>
        <position position="220"/>
    </location>
</feature>
<protein>
    <submittedName>
        <fullName evidence="2">Uncharacterized protein</fullName>
    </submittedName>
</protein>
<dbReference type="InterPro" id="IPR010433">
    <property type="entry name" value="EIF-4B_pln"/>
</dbReference>
<organism evidence="2">
    <name type="scientific">Medicago truncatula</name>
    <name type="common">Barrel medic</name>
    <name type="synonym">Medicago tribuloides</name>
    <dbReference type="NCBI Taxonomy" id="3880"/>
    <lineage>
        <taxon>Eukaryota</taxon>
        <taxon>Viridiplantae</taxon>
        <taxon>Streptophyta</taxon>
        <taxon>Embryophyta</taxon>
        <taxon>Tracheophyta</taxon>
        <taxon>Spermatophyta</taxon>
        <taxon>Magnoliopsida</taxon>
        <taxon>eudicotyledons</taxon>
        <taxon>Gunneridae</taxon>
        <taxon>Pentapetalae</taxon>
        <taxon>rosids</taxon>
        <taxon>fabids</taxon>
        <taxon>Fabales</taxon>
        <taxon>Fabaceae</taxon>
        <taxon>Papilionoideae</taxon>
        <taxon>50 kb inversion clade</taxon>
        <taxon>NPAAA clade</taxon>
        <taxon>Hologalegina</taxon>
        <taxon>IRL clade</taxon>
        <taxon>Trifolieae</taxon>
        <taxon>Medicago</taxon>
    </lineage>
</organism>
<reference evidence="2" key="1">
    <citation type="submission" date="2008-12" db="EMBL/GenBank/DDBJ databases">
        <title>Medicago truncatula full length cdna cloning project.</title>
        <authorList>
            <person name="Moskal W."/>
            <person name="Chan A."/>
            <person name="Cheung F."/>
            <person name="Xiao Y."/>
            <person name="Town C.D."/>
        </authorList>
    </citation>
    <scope>NUCLEOTIDE SEQUENCE</scope>
</reference>